<reference evidence="4" key="1">
    <citation type="submission" date="2020-08" db="EMBL/GenBank/DDBJ databases">
        <authorList>
            <person name="Cejkova D."/>
            <person name="Kubasova T."/>
            <person name="Jahodarova E."/>
            <person name="Rychlik I."/>
        </authorList>
    </citation>
    <scope>NUCLEOTIDE SEQUENCE</scope>
    <source>
        <strain evidence="4">An824</strain>
    </source>
</reference>
<evidence type="ECO:0000313" key="4">
    <source>
        <dbReference type="EMBL" id="MBM6674233.1"/>
    </source>
</evidence>
<sequence length="676" mass="76470">MLPYYYWAASPVYSHVGMKSLSENAITNGTVNYIIDSWTKEGGDKFEGNALYNTNIFGLQRFNVSASGPIAKGWSFTAGAYTNLDPSTNKLADTKWQNDMKQFKFGITKRFNNNRGKISLFYKYNFTRNATDGTAPFIFVGDGSVKEYNGFDMGRDGFLPANSQIIYYDAATGRMTSVQRDMGMTALSNDVNLKFDYDLTRNMHLRFMTKYHYANVHYLGLSAAGIGLADENSGYTYAYDTYSHQDGELFTGNYATRYLQREVAHERSWFNTAELTGTSSDKRHSWRVGLNVWWMMPDMINSTGLYAHTVEADPVWLKLNGQQGAGLNTGAEYYDAHELKTALYLSDDWQINNRWWLSAGLRLEYYKLGGRNAMTNDEPGGTDIKYPENARTPQWSILNATKTGFSYDYFNPAAQLNLRYTITQGFGLLAEGVFASTASGPGMFAGTTLPNTDQSNTVFARAGLFWNNSWIKLVSQFTYIMKTNYQARSQFTNPNNAAEVITVPVSYDLETLGWTTDVVLTPFKGFQFHGLFTLQEPKYKDFVMVPTFSDGTSNTYDFSGNYCPGVSRIIVELDPSYSFDKFRVWASFRYQSKQYINKTNSLYFNGRWETFAGIDYAMNKHLSLSMSMVNLLNQKGASGNISSADLVTDTTPYHNYLMAGSYIRPFTVEFSARISF</sequence>
<dbReference type="InterPro" id="IPR036942">
    <property type="entry name" value="Beta-barrel_TonB_sf"/>
</dbReference>
<accession>A0A939B8C1</accession>
<name>A0A939B8C1_9BACT</name>
<dbReference type="AlphaFoldDB" id="A0A939B8C1"/>
<dbReference type="EMBL" id="JACJJG010000061">
    <property type="protein sequence ID" value="MBM6674233.1"/>
    <property type="molecule type" value="Genomic_DNA"/>
</dbReference>
<keyword evidence="3" id="KW-0998">Cell outer membrane</keyword>
<evidence type="ECO:0000256" key="2">
    <source>
        <dbReference type="ARBA" id="ARBA00023136"/>
    </source>
</evidence>
<proteinExistence type="predicted"/>
<comment type="subcellular location">
    <subcellularLocation>
        <location evidence="1">Cell outer membrane</location>
    </subcellularLocation>
</comment>
<dbReference type="GO" id="GO:0009279">
    <property type="term" value="C:cell outer membrane"/>
    <property type="evidence" value="ECO:0007669"/>
    <property type="project" value="UniProtKB-SubCell"/>
</dbReference>
<comment type="caution">
    <text evidence="4">The sequence shown here is derived from an EMBL/GenBank/DDBJ whole genome shotgun (WGS) entry which is preliminary data.</text>
</comment>
<reference evidence="4" key="2">
    <citation type="journal article" date="2021" name="Sci. Rep.">
        <title>The distribution of antibiotic resistance genes in chicken gut microbiota commensals.</title>
        <authorList>
            <person name="Juricova H."/>
            <person name="Matiasovicova J."/>
            <person name="Kubasova T."/>
            <person name="Cejkova D."/>
            <person name="Rychlik I."/>
        </authorList>
    </citation>
    <scope>NUCLEOTIDE SEQUENCE</scope>
    <source>
        <strain evidence="4">An824</strain>
    </source>
</reference>
<organism evidence="4 5">
    <name type="scientific">Marseilla massiliensis</name>
    <dbReference type="NCBI Taxonomy" id="1841864"/>
    <lineage>
        <taxon>Bacteria</taxon>
        <taxon>Pseudomonadati</taxon>
        <taxon>Bacteroidota</taxon>
        <taxon>Bacteroidia</taxon>
        <taxon>Bacteroidales</taxon>
        <taxon>Prevotellaceae</taxon>
        <taxon>Marseilla</taxon>
    </lineage>
</organism>
<keyword evidence="2" id="KW-0472">Membrane</keyword>
<gene>
    <name evidence="4" type="ORF">H6A34_10145</name>
</gene>
<dbReference type="RefSeq" id="WP_205105416.1">
    <property type="nucleotide sequence ID" value="NZ_JACJJG010000061.1"/>
</dbReference>
<dbReference type="SUPFAM" id="SSF56935">
    <property type="entry name" value="Porins"/>
    <property type="match status" value="1"/>
</dbReference>
<evidence type="ECO:0000313" key="5">
    <source>
        <dbReference type="Proteomes" id="UP000706891"/>
    </source>
</evidence>
<protein>
    <submittedName>
        <fullName evidence="4">TonB-dependent receptor</fullName>
    </submittedName>
</protein>
<evidence type="ECO:0000256" key="3">
    <source>
        <dbReference type="ARBA" id="ARBA00023237"/>
    </source>
</evidence>
<evidence type="ECO:0000256" key="1">
    <source>
        <dbReference type="ARBA" id="ARBA00004442"/>
    </source>
</evidence>
<dbReference type="Proteomes" id="UP000706891">
    <property type="component" value="Unassembled WGS sequence"/>
</dbReference>
<keyword evidence="4" id="KW-0675">Receptor</keyword>
<dbReference type="Gene3D" id="2.40.170.20">
    <property type="entry name" value="TonB-dependent receptor, beta-barrel domain"/>
    <property type="match status" value="1"/>
</dbReference>
<keyword evidence="5" id="KW-1185">Reference proteome</keyword>